<feature type="transmembrane region" description="Helical" evidence="5">
    <location>
        <begin position="220"/>
        <end position="240"/>
    </location>
</feature>
<feature type="transmembrane region" description="Helical" evidence="5">
    <location>
        <begin position="458"/>
        <end position="478"/>
    </location>
</feature>
<evidence type="ECO:0000256" key="1">
    <source>
        <dbReference type="ARBA" id="ARBA00004141"/>
    </source>
</evidence>
<name>B5VTZ1_YEAS6</name>
<evidence type="ECO:0000256" key="4">
    <source>
        <dbReference type="ARBA" id="ARBA00023136"/>
    </source>
</evidence>
<evidence type="ECO:0000313" key="8">
    <source>
        <dbReference type="Proteomes" id="UP000008988"/>
    </source>
</evidence>
<dbReference type="PANTHER" id="PTHR23502:SF64">
    <property type="entry name" value="TRANSPORTER, PUTATIVE (AFU_ORTHOLOGUE AFUA_3G11760)-RELATED"/>
    <property type="match status" value="1"/>
</dbReference>
<dbReference type="InterPro" id="IPR020846">
    <property type="entry name" value="MFS_dom"/>
</dbReference>
<feature type="transmembrane region" description="Helical" evidence="5">
    <location>
        <begin position="315"/>
        <end position="338"/>
    </location>
</feature>
<feature type="transmembrane region" description="Helical" evidence="5">
    <location>
        <begin position="359"/>
        <end position="380"/>
    </location>
</feature>
<feature type="transmembrane region" description="Helical" evidence="5">
    <location>
        <begin position="100"/>
        <end position="120"/>
    </location>
</feature>
<proteinExistence type="predicted"/>
<dbReference type="Pfam" id="PF07690">
    <property type="entry name" value="MFS_1"/>
    <property type="match status" value="1"/>
</dbReference>
<keyword evidence="4 5" id="KW-0472">Membrane</keyword>
<organism evidence="7 8">
    <name type="scientific">Saccharomyces cerevisiae (strain AWRI1631)</name>
    <name type="common">Baker's yeast</name>
    <dbReference type="NCBI Taxonomy" id="545124"/>
    <lineage>
        <taxon>Eukaryota</taxon>
        <taxon>Fungi</taxon>
        <taxon>Dikarya</taxon>
        <taxon>Ascomycota</taxon>
        <taxon>Saccharomycotina</taxon>
        <taxon>Saccharomycetes</taxon>
        <taxon>Saccharomycetales</taxon>
        <taxon>Saccharomycetaceae</taxon>
        <taxon>Saccharomyces</taxon>
    </lineage>
</organism>
<feature type="transmembrane region" description="Helical" evidence="5">
    <location>
        <begin position="65"/>
        <end position="88"/>
    </location>
</feature>
<dbReference type="GO" id="GO:0022857">
    <property type="term" value="F:transmembrane transporter activity"/>
    <property type="evidence" value="ECO:0007669"/>
    <property type="project" value="InterPro"/>
</dbReference>
<sequence length="484" mass="53141">MNSKNDFERDGTGCSVEFQNLQEKDGKSNMIKEVSNDCNTREDESIVRPEDDPFYDRHSPAKKRLLIFLVGLSCFLSPSSNMAFLPAVPIIATRFHTTSTIINVSNAVYTIVMAISPCLMSPFGDAYGRRTTFLLCSLGFTICTVLVAVSQNLAMFFVFRSITALFGTAFFSVGGSIVGDIYIPQERGNAMGWVLSGSQIGPAVAPCIGGLIVTYTSWRVIFWVLAGLGGLNFAISFFFLPETARKTIALEIKEKYPEKKLVWVPYNPFKVILSLRYGNLILAGLVSSSLLYNMYTLLTPIRHIVDPRFNLTTPIYGALFYLPPGFGYLCGSFIGGKWADYYVKKYMKKRGTRIPEDRLRSTLITHGVVLPASILIYGWSLEKEKGGMALPIVAMFIGGIAQTICFPSVNAYCVDSMPELGGDAIASNYFIRYIAGAVGTATCLIQIDNIGIGWTCTISAFILFGGFLSSLALVTWGAKMRESG</sequence>
<feature type="transmembrane region" description="Helical" evidence="5">
    <location>
        <begin position="386"/>
        <end position="409"/>
    </location>
</feature>
<gene>
    <name evidence="7" type="ORF">AWRI1631_10980050</name>
</gene>
<keyword evidence="2 5" id="KW-0812">Transmembrane</keyword>
<feature type="transmembrane region" description="Helical" evidence="5">
    <location>
        <begin position="430"/>
        <end position="452"/>
    </location>
</feature>
<dbReference type="PROSITE" id="PS50850">
    <property type="entry name" value="MFS"/>
    <property type="match status" value="1"/>
</dbReference>
<dbReference type="SUPFAM" id="SSF103473">
    <property type="entry name" value="MFS general substrate transporter"/>
    <property type="match status" value="1"/>
</dbReference>
<dbReference type="GO" id="GO:0005886">
    <property type="term" value="C:plasma membrane"/>
    <property type="evidence" value="ECO:0007669"/>
    <property type="project" value="TreeGrafter"/>
</dbReference>
<dbReference type="InterPro" id="IPR036259">
    <property type="entry name" value="MFS_trans_sf"/>
</dbReference>
<feature type="transmembrane region" description="Helical" evidence="5">
    <location>
        <begin position="132"/>
        <end position="151"/>
    </location>
</feature>
<feature type="domain" description="Major facilitator superfamily (MFS) profile" evidence="6">
    <location>
        <begin position="66"/>
        <end position="483"/>
    </location>
</feature>
<evidence type="ECO:0000256" key="5">
    <source>
        <dbReference type="SAM" id="Phobius"/>
    </source>
</evidence>
<comment type="subcellular location">
    <subcellularLocation>
        <location evidence="1">Membrane</location>
        <topology evidence="1">Multi-pass membrane protein</topology>
    </subcellularLocation>
</comment>
<accession>B5VTZ1</accession>
<comment type="caution">
    <text evidence="7">The sequence shown here is derived from an EMBL/GenBank/DDBJ whole genome shotgun (WGS) entry which is preliminary data.</text>
</comment>
<dbReference type="Gene3D" id="1.20.1250.20">
    <property type="entry name" value="MFS general substrate transporter like domains"/>
    <property type="match status" value="1"/>
</dbReference>
<evidence type="ECO:0000256" key="3">
    <source>
        <dbReference type="ARBA" id="ARBA00022989"/>
    </source>
</evidence>
<feature type="transmembrane region" description="Helical" evidence="5">
    <location>
        <begin position="277"/>
        <end position="295"/>
    </location>
</feature>
<protein>
    <recommendedName>
        <fullName evidence="6">Major facilitator superfamily (MFS) profile domain-containing protein</fullName>
    </recommendedName>
</protein>
<keyword evidence="3 5" id="KW-1133">Transmembrane helix</keyword>
<evidence type="ECO:0000259" key="6">
    <source>
        <dbReference type="PROSITE" id="PS50850"/>
    </source>
</evidence>
<evidence type="ECO:0000313" key="7">
    <source>
        <dbReference type="EMBL" id="EDZ68607.1"/>
    </source>
</evidence>
<dbReference type="PANTHER" id="PTHR23502">
    <property type="entry name" value="MAJOR FACILITATOR SUPERFAMILY"/>
    <property type="match status" value="1"/>
</dbReference>
<dbReference type="OrthoDB" id="3066029at2759"/>
<feature type="transmembrane region" description="Helical" evidence="5">
    <location>
        <begin position="190"/>
        <end position="214"/>
    </location>
</feature>
<reference evidence="7 8" key="1">
    <citation type="journal article" date="2008" name="FEMS Yeast Res.">
        <title>Comparative genome analysis of a Saccharomyces cerevisiae wine strain.</title>
        <authorList>
            <person name="Borneman A.R."/>
            <person name="Forgan A.H."/>
            <person name="Pretorius I.S."/>
            <person name="Chambers P.J."/>
        </authorList>
    </citation>
    <scope>NUCLEOTIDE SEQUENCE [LARGE SCALE GENOMIC DNA]</scope>
    <source>
        <strain evidence="7 8">AWRI1631</strain>
    </source>
</reference>
<evidence type="ECO:0000256" key="2">
    <source>
        <dbReference type="ARBA" id="ARBA00022692"/>
    </source>
</evidence>
<dbReference type="AlphaFoldDB" id="B5VTZ1"/>
<feature type="transmembrane region" description="Helical" evidence="5">
    <location>
        <begin position="157"/>
        <end position="178"/>
    </location>
</feature>
<dbReference type="Proteomes" id="UP000008988">
    <property type="component" value="Unassembled WGS sequence"/>
</dbReference>
<dbReference type="EMBL" id="ABSV01002463">
    <property type="protein sequence ID" value="EDZ68607.1"/>
    <property type="molecule type" value="Genomic_DNA"/>
</dbReference>
<dbReference type="InterPro" id="IPR011701">
    <property type="entry name" value="MFS"/>
</dbReference>